<reference evidence="6" key="1">
    <citation type="submission" date="2025-08" db="UniProtKB">
        <authorList>
            <consortium name="Ensembl"/>
        </authorList>
    </citation>
    <scope>IDENTIFICATION</scope>
</reference>
<dbReference type="GeneID" id="117750017"/>
<dbReference type="InterPro" id="IPR036116">
    <property type="entry name" value="FN3_sf"/>
</dbReference>
<feature type="chain" id="PRO_5034827452" evidence="3">
    <location>
        <begin position="20"/>
        <end position="379"/>
    </location>
</feature>
<proteinExistence type="predicted"/>
<accession>A0A8C2WPZ3</accession>
<dbReference type="PANTHER" id="PTHR20859:SF53">
    <property type="entry name" value="INTERLEUKIN-22 RECEPTOR SUBUNIT ALPHA-1"/>
    <property type="match status" value="1"/>
</dbReference>
<keyword evidence="2" id="KW-1133">Transmembrane helix</keyword>
<dbReference type="InterPro" id="IPR003961">
    <property type="entry name" value="FN3_dom"/>
</dbReference>
<keyword evidence="2" id="KW-0472">Membrane</keyword>
<gene>
    <name evidence="6" type="primary">LOC117750017</name>
</gene>
<evidence type="ECO:0000256" key="2">
    <source>
        <dbReference type="SAM" id="Phobius"/>
    </source>
</evidence>
<feature type="transmembrane region" description="Helical" evidence="2">
    <location>
        <begin position="226"/>
        <end position="255"/>
    </location>
</feature>
<dbReference type="InterPro" id="IPR013783">
    <property type="entry name" value="Ig-like_fold"/>
</dbReference>
<dbReference type="GeneTree" id="ENSGT00940000157314"/>
<evidence type="ECO:0000256" key="3">
    <source>
        <dbReference type="SAM" id="SignalP"/>
    </source>
</evidence>
<reference evidence="6" key="2">
    <citation type="submission" date="2025-09" db="UniProtKB">
        <authorList>
            <consortium name="Ensembl"/>
        </authorList>
    </citation>
    <scope>IDENTIFICATION</scope>
</reference>
<dbReference type="RefSeq" id="XP_034416744.1">
    <property type="nucleotide sequence ID" value="XM_034560853.1"/>
</dbReference>
<evidence type="ECO:0000259" key="4">
    <source>
        <dbReference type="Pfam" id="PF01108"/>
    </source>
</evidence>
<evidence type="ECO:0000313" key="6">
    <source>
        <dbReference type="Ensembl" id="ENSCLMP00005007615.1"/>
    </source>
</evidence>
<evidence type="ECO:0000259" key="5">
    <source>
        <dbReference type="Pfam" id="PF09294"/>
    </source>
</evidence>
<dbReference type="PANTHER" id="PTHR20859">
    <property type="entry name" value="INTERFERON/INTERLEUKIN RECEPTOR"/>
    <property type="match status" value="1"/>
</dbReference>
<dbReference type="Proteomes" id="UP000694565">
    <property type="component" value="Unplaced"/>
</dbReference>
<feature type="region of interest" description="Disordered" evidence="1">
    <location>
        <begin position="358"/>
        <end position="379"/>
    </location>
</feature>
<feature type="domain" description="Fibronectin type-III" evidence="4">
    <location>
        <begin position="8"/>
        <end position="109"/>
    </location>
</feature>
<evidence type="ECO:0000256" key="1">
    <source>
        <dbReference type="SAM" id="MobiDB-lite"/>
    </source>
</evidence>
<dbReference type="AlphaFoldDB" id="A0A8C2WPZ3"/>
<dbReference type="OrthoDB" id="10031784at2759"/>
<dbReference type="InterPro" id="IPR015373">
    <property type="entry name" value="Interferon/interleukin_rcp_dom"/>
</dbReference>
<feature type="domain" description="Interferon/interleukin receptor" evidence="5">
    <location>
        <begin position="121"/>
        <end position="217"/>
    </location>
</feature>
<protein>
    <submittedName>
        <fullName evidence="6">Uncharacterized protein</fullName>
    </submittedName>
</protein>
<dbReference type="Pfam" id="PF09294">
    <property type="entry name" value="Interfer-bind"/>
    <property type="match status" value="1"/>
</dbReference>
<dbReference type="InterPro" id="IPR050650">
    <property type="entry name" value="Type-II_Cytokine-TF_Rcpt"/>
</dbReference>
<dbReference type="Gene3D" id="2.60.40.10">
    <property type="entry name" value="Immunoglobulins"/>
    <property type="match status" value="1"/>
</dbReference>
<keyword evidence="2" id="KW-0812">Transmembrane</keyword>
<dbReference type="GO" id="GO:0005886">
    <property type="term" value="C:plasma membrane"/>
    <property type="evidence" value="ECO:0007669"/>
    <property type="project" value="TreeGrafter"/>
</dbReference>
<name>A0A8C2WPZ3_CYCLU</name>
<dbReference type="Pfam" id="PF01108">
    <property type="entry name" value="Tissue_fac"/>
    <property type="match status" value="1"/>
</dbReference>
<dbReference type="KEGG" id="clum:117750017"/>
<dbReference type="GO" id="GO:0004896">
    <property type="term" value="F:cytokine receptor activity"/>
    <property type="evidence" value="ECO:0007669"/>
    <property type="project" value="TreeGrafter"/>
</dbReference>
<feature type="signal peptide" evidence="3">
    <location>
        <begin position="1"/>
        <end position="19"/>
    </location>
</feature>
<sequence length="379" mass="42409">METMGPWMLLLLHLHLVVCVSLPAPSSVSISSFNMEHTLSFLPGLGTPSDSRFTVQTVLRLRKKTWRPVAACLKLTAGQTCNLTRAFKDPLNHYQARVQAFTPTQTSNWTMSGQFQPLSDTVLGPPDVSVSGCGNCLLLQLRVPTTNGPQQLKQWYRRVVLDVRRSRDGVQFSLSLPYKEENMISYLQPGVEYCVTVVVKSLFNSNCVSSKPCCVFTSPPRSRSSLYVVFSLLGAFCLLGFLLIGLVVCAGQLGITLQTQPLHRALSIILLQCRNHGSGPVVVSDEISALQQHKEGSADCLLTATKSCSERHWAEDQKSCSERHWAEDQKSCSERHWAEDQKSCSERHWAEDQKSCSERHWAEDQKSCSEHHWAEDQKS</sequence>
<dbReference type="Ensembl" id="ENSCLMT00005008129.1">
    <property type="protein sequence ID" value="ENSCLMP00005007615.1"/>
    <property type="gene ID" value="ENSCLMG00005004123.1"/>
</dbReference>
<evidence type="ECO:0000313" key="7">
    <source>
        <dbReference type="Proteomes" id="UP000694565"/>
    </source>
</evidence>
<keyword evidence="7" id="KW-1185">Reference proteome</keyword>
<organism evidence="6 7">
    <name type="scientific">Cyclopterus lumpus</name>
    <name type="common">Lumpsucker</name>
    <dbReference type="NCBI Taxonomy" id="8103"/>
    <lineage>
        <taxon>Eukaryota</taxon>
        <taxon>Metazoa</taxon>
        <taxon>Chordata</taxon>
        <taxon>Craniata</taxon>
        <taxon>Vertebrata</taxon>
        <taxon>Euteleostomi</taxon>
        <taxon>Actinopterygii</taxon>
        <taxon>Neopterygii</taxon>
        <taxon>Teleostei</taxon>
        <taxon>Neoteleostei</taxon>
        <taxon>Acanthomorphata</taxon>
        <taxon>Eupercaria</taxon>
        <taxon>Perciformes</taxon>
        <taxon>Cottioidei</taxon>
        <taxon>Cottales</taxon>
        <taxon>Cyclopteridae</taxon>
        <taxon>Cyclopterus</taxon>
    </lineage>
</organism>
<dbReference type="SUPFAM" id="SSF49265">
    <property type="entry name" value="Fibronectin type III"/>
    <property type="match status" value="2"/>
</dbReference>
<keyword evidence="3" id="KW-0732">Signal</keyword>